<dbReference type="InterPro" id="IPR039425">
    <property type="entry name" value="RNA_pol_sigma-70-like"/>
</dbReference>
<comment type="caution">
    <text evidence="6">The sequence shown here is derived from an EMBL/GenBank/DDBJ whole genome shotgun (WGS) entry which is preliminary data.</text>
</comment>
<dbReference type="PANTHER" id="PTHR43133">
    <property type="entry name" value="RNA POLYMERASE ECF-TYPE SIGMA FACTO"/>
    <property type="match status" value="1"/>
</dbReference>
<dbReference type="InterPro" id="IPR014284">
    <property type="entry name" value="RNA_pol_sigma-70_dom"/>
</dbReference>
<evidence type="ECO:0000256" key="3">
    <source>
        <dbReference type="ARBA" id="ARBA00023082"/>
    </source>
</evidence>
<protein>
    <submittedName>
        <fullName evidence="6">ECF-type sigma factor</fullName>
    </submittedName>
</protein>
<evidence type="ECO:0000256" key="1">
    <source>
        <dbReference type="ARBA" id="ARBA00010641"/>
    </source>
</evidence>
<dbReference type="Gene3D" id="1.10.10.10">
    <property type="entry name" value="Winged helix-like DNA-binding domain superfamily/Winged helix DNA-binding domain"/>
    <property type="match status" value="1"/>
</dbReference>
<dbReference type="Gene3D" id="1.10.1740.10">
    <property type="match status" value="1"/>
</dbReference>
<proteinExistence type="inferred from homology"/>
<sequence>MTDPVPLTAWLRAAAGGDGDAGDRAYAQIYAELRRLAARQLGAANGQATLTPTALVNEAFLKLAGGSLAALNDRRHFFNLAARAMRQTVIDHARERLSQKRGGDLVRTEFDENIADRTLDAPQTLAIEQALTALERQDAELAEAFSWRFFTGLSVQQIAELRSVTVRTVQRDLALARNYLRLALGDMP</sequence>
<name>A0ABN1IB86_9GAMM</name>
<keyword evidence="2" id="KW-0805">Transcription regulation</keyword>
<keyword evidence="4" id="KW-0804">Transcription</keyword>
<dbReference type="Proteomes" id="UP001501523">
    <property type="component" value="Unassembled WGS sequence"/>
</dbReference>
<evidence type="ECO:0000256" key="4">
    <source>
        <dbReference type="ARBA" id="ARBA00023163"/>
    </source>
</evidence>
<dbReference type="EMBL" id="BAAAEU010000001">
    <property type="protein sequence ID" value="GAA0703786.1"/>
    <property type="molecule type" value="Genomic_DNA"/>
</dbReference>
<comment type="similarity">
    <text evidence="1">Belongs to the sigma-70 factor family. ECF subfamily.</text>
</comment>
<dbReference type="NCBIfam" id="TIGR02937">
    <property type="entry name" value="sigma70-ECF"/>
    <property type="match status" value="1"/>
</dbReference>
<dbReference type="InterPro" id="IPR011517">
    <property type="entry name" value="RNA_pol_sigma70_ECF-like"/>
</dbReference>
<keyword evidence="7" id="KW-1185">Reference proteome</keyword>
<accession>A0ABN1IB86</accession>
<feature type="domain" description="RNA polymerase sigma-70 ECF-like HTH" evidence="5">
    <location>
        <begin position="7"/>
        <end position="183"/>
    </location>
</feature>
<dbReference type="InterPro" id="IPR036388">
    <property type="entry name" value="WH-like_DNA-bd_sf"/>
</dbReference>
<reference evidence="6 7" key="1">
    <citation type="journal article" date="2019" name="Int. J. Syst. Evol. Microbiol.">
        <title>The Global Catalogue of Microorganisms (GCM) 10K type strain sequencing project: providing services to taxonomists for standard genome sequencing and annotation.</title>
        <authorList>
            <consortium name="The Broad Institute Genomics Platform"/>
            <consortium name="The Broad Institute Genome Sequencing Center for Infectious Disease"/>
            <person name="Wu L."/>
            <person name="Ma J."/>
        </authorList>
    </citation>
    <scope>NUCLEOTIDE SEQUENCE [LARGE SCALE GENOMIC DNA]</scope>
    <source>
        <strain evidence="6 7">JCM 15421</strain>
    </source>
</reference>
<dbReference type="Pfam" id="PF07638">
    <property type="entry name" value="Sigma70_ECF"/>
    <property type="match status" value="1"/>
</dbReference>
<dbReference type="NCBIfam" id="TIGR02999">
    <property type="entry name" value="Sig-70_X6"/>
    <property type="match status" value="1"/>
</dbReference>
<evidence type="ECO:0000256" key="2">
    <source>
        <dbReference type="ARBA" id="ARBA00023015"/>
    </source>
</evidence>
<organism evidence="6 7">
    <name type="scientific">Dokdonella soli</name>
    <dbReference type="NCBI Taxonomy" id="529810"/>
    <lineage>
        <taxon>Bacteria</taxon>
        <taxon>Pseudomonadati</taxon>
        <taxon>Pseudomonadota</taxon>
        <taxon>Gammaproteobacteria</taxon>
        <taxon>Lysobacterales</taxon>
        <taxon>Rhodanobacteraceae</taxon>
        <taxon>Dokdonella</taxon>
    </lineage>
</organism>
<evidence type="ECO:0000259" key="5">
    <source>
        <dbReference type="Pfam" id="PF07638"/>
    </source>
</evidence>
<keyword evidence="3" id="KW-0731">Sigma factor</keyword>
<dbReference type="PANTHER" id="PTHR43133:SF39">
    <property type="entry name" value="SIMILAR TO RNA POLYMERASE SIGMA-E FACTOR"/>
    <property type="match status" value="1"/>
</dbReference>
<dbReference type="SUPFAM" id="SSF88659">
    <property type="entry name" value="Sigma3 and sigma4 domains of RNA polymerase sigma factors"/>
    <property type="match status" value="1"/>
</dbReference>
<dbReference type="RefSeq" id="WP_343785867.1">
    <property type="nucleotide sequence ID" value="NZ_BAAAEU010000001.1"/>
</dbReference>
<dbReference type="InterPro" id="IPR053812">
    <property type="entry name" value="HTH_Sigma70_ECF-like"/>
</dbReference>
<evidence type="ECO:0000313" key="7">
    <source>
        <dbReference type="Proteomes" id="UP001501523"/>
    </source>
</evidence>
<gene>
    <name evidence="6" type="ORF">GCM10009105_00130</name>
</gene>
<dbReference type="SUPFAM" id="SSF88946">
    <property type="entry name" value="Sigma2 domain of RNA polymerase sigma factors"/>
    <property type="match status" value="1"/>
</dbReference>
<dbReference type="InterPro" id="IPR013324">
    <property type="entry name" value="RNA_pol_sigma_r3/r4-like"/>
</dbReference>
<evidence type="ECO:0000313" key="6">
    <source>
        <dbReference type="EMBL" id="GAA0703786.1"/>
    </source>
</evidence>
<dbReference type="InterPro" id="IPR013325">
    <property type="entry name" value="RNA_pol_sigma_r2"/>
</dbReference>